<gene>
    <name evidence="1" type="ORF">DL346_26455</name>
</gene>
<dbReference type="Proteomes" id="UP000249260">
    <property type="component" value="Unassembled WGS sequence"/>
</dbReference>
<dbReference type="GO" id="GO:0016706">
    <property type="term" value="F:2-oxoglutarate-dependent dioxygenase activity"/>
    <property type="evidence" value="ECO:0007669"/>
    <property type="project" value="UniProtKB-ARBA"/>
</dbReference>
<evidence type="ECO:0000313" key="1">
    <source>
        <dbReference type="EMBL" id="RAP73798.1"/>
    </source>
</evidence>
<organism evidence="1 2">
    <name type="scientific">Paenibacillus montanisoli</name>
    <dbReference type="NCBI Taxonomy" id="2081970"/>
    <lineage>
        <taxon>Bacteria</taxon>
        <taxon>Bacillati</taxon>
        <taxon>Bacillota</taxon>
        <taxon>Bacilli</taxon>
        <taxon>Bacillales</taxon>
        <taxon>Paenibacillaceae</taxon>
        <taxon>Paenibacillus</taxon>
    </lineage>
</organism>
<evidence type="ECO:0008006" key="3">
    <source>
        <dbReference type="Google" id="ProtNLM"/>
    </source>
</evidence>
<dbReference type="AlphaFoldDB" id="A0A328TTD2"/>
<dbReference type="Gene3D" id="2.60.120.620">
    <property type="entry name" value="q2cbj1_9rhob like domain"/>
    <property type="match status" value="1"/>
</dbReference>
<dbReference type="Pfam" id="PF05721">
    <property type="entry name" value="PhyH"/>
    <property type="match status" value="1"/>
</dbReference>
<sequence>MSGGSKLTSPEEINRTLYPHGEVYETELSVSDIQEEQVRFYRQQGYLAVKEVLASSDIDSALEAIMEHIFAEPSAVKVQFVRPKSELADDEERELAVRKLYEFVDVEDRLRAIAYHPQVLAVVERLLGGKAKLVQDIALLKPPKGGGEKPWHQDMAYGALCYDQPVVGVWLALDEAGIDNGCMQIIPRSHMNGGIPHYAERDWQLCDTVVPVERNVAVPLAPGSALFFHGLLMHGTAYNFSLKRRRALQFHYAPESAVKISAKEYKRMFTSELTGADC</sequence>
<proteinExistence type="predicted"/>
<dbReference type="PANTHER" id="PTHR20883:SF46">
    <property type="entry name" value="PHYTANOYL-COA HYDROXYLASE"/>
    <property type="match status" value="1"/>
</dbReference>
<dbReference type="InterPro" id="IPR008775">
    <property type="entry name" value="Phytyl_CoA_dOase-like"/>
</dbReference>
<keyword evidence="2" id="KW-1185">Reference proteome</keyword>
<comment type="caution">
    <text evidence="1">The sequence shown here is derived from an EMBL/GenBank/DDBJ whole genome shotgun (WGS) entry which is preliminary data.</text>
</comment>
<name>A0A328TTD2_9BACL</name>
<dbReference type="GO" id="GO:0005506">
    <property type="term" value="F:iron ion binding"/>
    <property type="evidence" value="ECO:0007669"/>
    <property type="project" value="UniProtKB-ARBA"/>
</dbReference>
<dbReference type="OrthoDB" id="9814777at2"/>
<evidence type="ECO:0000313" key="2">
    <source>
        <dbReference type="Proteomes" id="UP000249260"/>
    </source>
</evidence>
<dbReference type="RefSeq" id="WP_112885382.1">
    <property type="nucleotide sequence ID" value="NZ_QLUW01000006.1"/>
</dbReference>
<reference evidence="1 2" key="1">
    <citation type="submission" date="2018-06" db="EMBL/GenBank/DDBJ databases">
        <title>Paenibacillus montanisoli sp. nov., isolated from mountain area soil.</title>
        <authorList>
            <person name="Wu M."/>
        </authorList>
    </citation>
    <scope>NUCLEOTIDE SEQUENCE [LARGE SCALE GENOMIC DNA]</scope>
    <source>
        <strain evidence="1 2">RA17</strain>
    </source>
</reference>
<dbReference type="SUPFAM" id="SSF51197">
    <property type="entry name" value="Clavaminate synthase-like"/>
    <property type="match status" value="1"/>
</dbReference>
<dbReference type="PANTHER" id="PTHR20883">
    <property type="entry name" value="PHYTANOYL-COA DIOXYGENASE DOMAIN CONTAINING 1"/>
    <property type="match status" value="1"/>
</dbReference>
<dbReference type="EMBL" id="QLUW01000006">
    <property type="protein sequence ID" value="RAP73798.1"/>
    <property type="molecule type" value="Genomic_DNA"/>
</dbReference>
<protein>
    <recommendedName>
        <fullName evidence="3">Phytanoyl-CoA dioxygenase family protein</fullName>
    </recommendedName>
</protein>
<accession>A0A328TTD2</accession>